<evidence type="ECO:0000259" key="2">
    <source>
        <dbReference type="SMART" id="SM00899"/>
    </source>
</evidence>
<dbReference type="GO" id="GO:0046914">
    <property type="term" value="F:transition metal ion binding"/>
    <property type="evidence" value="ECO:0007669"/>
    <property type="project" value="InterPro"/>
</dbReference>
<feature type="domain" description="Ferrous iron transporter FeoA-like" evidence="2">
    <location>
        <begin position="3"/>
        <end position="75"/>
    </location>
</feature>
<dbReference type="InterPro" id="IPR007167">
    <property type="entry name" value="Fe-transptr_FeoA-like"/>
</dbReference>
<dbReference type="InterPro" id="IPR052713">
    <property type="entry name" value="FeoA"/>
</dbReference>
<dbReference type="Pfam" id="PF04023">
    <property type="entry name" value="FeoA"/>
    <property type="match status" value="1"/>
</dbReference>
<dbReference type="HOGENOM" id="CLU_150646_12_4_0"/>
<dbReference type="PANTHER" id="PTHR42954">
    <property type="entry name" value="FE(2+) TRANSPORT PROTEIN A"/>
    <property type="match status" value="1"/>
</dbReference>
<sequence>MEISMRSMKKDQKGRITSVQCEGELRQRINDMGLTPGAEIKIVGRAPLKDPVALKVRGFTVSLRNNEADHITVEVED</sequence>
<dbReference type="KEGG" id="dap:Dacet_1273"/>
<dbReference type="eggNOG" id="COG1918">
    <property type="taxonomic scope" value="Bacteria"/>
</dbReference>
<dbReference type="OrthoDB" id="9811076at2"/>
<dbReference type="InterPro" id="IPR038157">
    <property type="entry name" value="FeoA_core_dom"/>
</dbReference>
<dbReference type="Proteomes" id="UP000002012">
    <property type="component" value="Chromosome"/>
</dbReference>
<protein>
    <submittedName>
        <fullName evidence="3">FeoA family protein</fullName>
    </submittedName>
</protein>
<keyword evidence="4" id="KW-1185">Reference proteome</keyword>
<reference evidence="3 4" key="1">
    <citation type="journal article" date="2010" name="Stand. Genomic Sci.">
        <title>Complete genome sequence of Denitrovibrio acetiphilus type strain (N2460).</title>
        <authorList>
            <person name="Kiss H."/>
            <person name="Lang E."/>
            <person name="Lapidus A."/>
            <person name="Copeland A."/>
            <person name="Nolan M."/>
            <person name="Glavina Del Rio T."/>
            <person name="Chen F."/>
            <person name="Lucas S."/>
            <person name="Tice H."/>
            <person name="Cheng J.F."/>
            <person name="Han C."/>
            <person name="Goodwin L."/>
            <person name="Pitluck S."/>
            <person name="Liolios K."/>
            <person name="Pati A."/>
            <person name="Ivanova N."/>
            <person name="Mavromatis K."/>
            <person name="Chen A."/>
            <person name="Palaniappan K."/>
            <person name="Land M."/>
            <person name="Hauser L."/>
            <person name="Chang Y.J."/>
            <person name="Jeffries C.D."/>
            <person name="Detter J.C."/>
            <person name="Brettin T."/>
            <person name="Spring S."/>
            <person name="Rohde M."/>
            <person name="Goker M."/>
            <person name="Woyke T."/>
            <person name="Bristow J."/>
            <person name="Eisen J.A."/>
            <person name="Markowitz V."/>
            <person name="Hugenholtz P."/>
            <person name="Kyrpides N.C."/>
            <person name="Klenk H.P."/>
        </authorList>
    </citation>
    <scope>NUCLEOTIDE SEQUENCE [LARGE SCALE GENOMIC DNA]</scope>
    <source>
        <strain evidence="4">DSM 12809 / NBRC 114555 / N2460</strain>
    </source>
</reference>
<dbReference type="RefSeq" id="WP_013010567.1">
    <property type="nucleotide sequence ID" value="NC_013943.1"/>
</dbReference>
<dbReference type="Gene3D" id="2.30.30.90">
    <property type="match status" value="1"/>
</dbReference>
<evidence type="ECO:0000256" key="1">
    <source>
        <dbReference type="ARBA" id="ARBA00023004"/>
    </source>
</evidence>
<dbReference type="SMART" id="SM00899">
    <property type="entry name" value="FeoA"/>
    <property type="match status" value="1"/>
</dbReference>
<evidence type="ECO:0000313" key="3">
    <source>
        <dbReference type="EMBL" id="ADD68045.1"/>
    </source>
</evidence>
<evidence type="ECO:0000313" key="4">
    <source>
        <dbReference type="Proteomes" id="UP000002012"/>
    </source>
</evidence>
<dbReference type="STRING" id="522772.Dacet_1273"/>
<dbReference type="InterPro" id="IPR008988">
    <property type="entry name" value="Transcriptional_repressor_C"/>
</dbReference>
<keyword evidence="1" id="KW-0408">Iron</keyword>
<dbReference type="SUPFAM" id="SSF50037">
    <property type="entry name" value="C-terminal domain of transcriptional repressors"/>
    <property type="match status" value="1"/>
</dbReference>
<dbReference type="PANTHER" id="PTHR42954:SF2">
    <property type="entry name" value="FE(2+) TRANSPORT PROTEIN A"/>
    <property type="match status" value="1"/>
</dbReference>
<name>D4H7P6_DENA2</name>
<proteinExistence type="predicted"/>
<organism evidence="3 4">
    <name type="scientific">Denitrovibrio acetiphilus (strain DSM 12809 / NBRC 114555 / N2460)</name>
    <dbReference type="NCBI Taxonomy" id="522772"/>
    <lineage>
        <taxon>Bacteria</taxon>
        <taxon>Pseudomonadati</taxon>
        <taxon>Deferribacterota</taxon>
        <taxon>Deferribacteres</taxon>
        <taxon>Deferribacterales</taxon>
        <taxon>Geovibrionaceae</taxon>
        <taxon>Denitrovibrio</taxon>
    </lineage>
</organism>
<dbReference type="EMBL" id="CP001968">
    <property type="protein sequence ID" value="ADD68045.1"/>
    <property type="molecule type" value="Genomic_DNA"/>
</dbReference>
<gene>
    <name evidence="3" type="ordered locus">Dacet_1273</name>
</gene>
<dbReference type="InParanoid" id="D4H7P6"/>
<dbReference type="PaxDb" id="522772-Dacet_1273"/>
<accession>D4H7P6</accession>
<dbReference type="AlphaFoldDB" id="D4H7P6"/>